<dbReference type="InterPro" id="IPR036188">
    <property type="entry name" value="FAD/NAD-bd_sf"/>
</dbReference>
<dbReference type="FunFam" id="1.10.405.20:FF:000001">
    <property type="entry name" value="Amine oxidase"/>
    <property type="match status" value="1"/>
</dbReference>
<accession>A0A934MM85</accession>
<dbReference type="Gene3D" id="3.30.70.1990">
    <property type="match status" value="1"/>
</dbReference>
<dbReference type="GO" id="GO:0016491">
    <property type="term" value="F:oxidoreductase activity"/>
    <property type="evidence" value="ECO:0007669"/>
    <property type="project" value="InterPro"/>
</dbReference>
<reference evidence="2" key="1">
    <citation type="submission" date="2020-12" db="EMBL/GenBank/DDBJ databases">
        <title>Devosia sp. MSA67 isolated from Mo River.</title>
        <authorList>
            <person name="Ma F."/>
            <person name="Zi Z."/>
        </authorList>
    </citation>
    <scope>NUCLEOTIDE SEQUENCE</scope>
    <source>
        <strain evidence="2">MSA67</strain>
    </source>
</reference>
<feature type="domain" description="Amine oxidase" evidence="1">
    <location>
        <begin position="25"/>
        <end position="314"/>
    </location>
</feature>
<evidence type="ECO:0000313" key="3">
    <source>
        <dbReference type="Proteomes" id="UP000602124"/>
    </source>
</evidence>
<dbReference type="RefSeq" id="WP_198877157.1">
    <property type="nucleotide sequence ID" value="NZ_JAEKMH010000003.1"/>
</dbReference>
<organism evidence="2 3">
    <name type="scientific">Devosia sediminis</name>
    <dbReference type="NCBI Taxonomy" id="2798801"/>
    <lineage>
        <taxon>Bacteria</taxon>
        <taxon>Pseudomonadati</taxon>
        <taxon>Pseudomonadota</taxon>
        <taxon>Alphaproteobacteria</taxon>
        <taxon>Hyphomicrobiales</taxon>
        <taxon>Devosiaceae</taxon>
        <taxon>Devosia</taxon>
    </lineage>
</organism>
<dbReference type="InterPro" id="IPR002937">
    <property type="entry name" value="Amino_oxidase"/>
</dbReference>
<sequence>MFHAASGFSHPSSARQRIAVVGSGVSGLSAAWLLSQSHDVVLYEADNRVGGHANTVDVPGTGPVDTGFIVYNEKNYPNFTAMMSHLGVESIKSQMSFSASLDQGSFEYCGEGLTGLLAQKRNAFRPRFWSLLRDLLRFYREAPAVLDRPDLQKLTLDEYLRAQRYSQSFVDDHLLPLAAAIWSSSATDIRSYPLLAFVRFFQSHNLLQIWERPNWRTVKGGSRAYVNALLSQFAGEVRLSTPVTSIQRDAAGVTIVDGKGGVDRFDQVLIASHADQALSMLETPSEAERELLGAFGYTVNTAVLHADKRFMPRLRKVWSCWNYMSVEQSESAHPLCVSYWMNRLQSLSGRDLFVTLNPPADPEHEIARFDYTHPLFDTRAIHAQNHLWQLQGQNRTWYAGAHFGRGFHEDGLQSGLAAAEAMGSLPRPWTVPNPSGRIVLGPPQRALAA</sequence>
<protein>
    <submittedName>
        <fullName evidence="2">FAD-dependent oxidoreductase</fullName>
    </submittedName>
</protein>
<dbReference type="SUPFAM" id="SSF51905">
    <property type="entry name" value="FAD/NAD(P)-binding domain"/>
    <property type="match status" value="1"/>
</dbReference>
<dbReference type="PANTHER" id="PTHR42923">
    <property type="entry name" value="PROTOPORPHYRINOGEN OXIDASE"/>
    <property type="match status" value="1"/>
</dbReference>
<dbReference type="Gene3D" id="3.50.50.60">
    <property type="entry name" value="FAD/NAD(P)-binding domain"/>
    <property type="match status" value="1"/>
</dbReference>
<name>A0A934MM85_9HYPH</name>
<evidence type="ECO:0000259" key="1">
    <source>
        <dbReference type="Pfam" id="PF01593"/>
    </source>
</evidence>
<proteinExistence type="predicted"/>
<dbReference type="EMBL" id="JAEKMH010000003">
    <property type="protein sequence ID" value="MBJ3785940.1"/>
    <property type="molecule type" value="Genomic_DNA"/>
</dbReference>
<dbReference type="Proteomes" id="UP000602124">
    <property type="component" value="Unassembled WGS sequence"/>
</dbReference>
<evidence type="ECO:0000313" key="2">
    <source>
        <dbReference type="EMBL" id="MBJ3785940.1"/>
    </source>
</evidence>
<dbReference type="PANTHER" id="PTHR42923:SF17">
    <property type="entry name" value="AMINE OXIDASE DOMAIN-CONTAINING PROTEIN"/>
    <property type="match status" value="1"/>
</dbReference>
<dbReference type="Pfam" id="PF01593">
    <property type="entry name" value="Amino_oxidase"/>
    <property type="match status" value="1"/>
</dbReference>
<comment type="caution">
    <text evidence="2">The sequence shown here is derived from an EMBL/GenBank/DDBJ whole genome shotgun (WGS) entry which is preliminary data.</text>
</comment>
<keyword evidence="3" id="KW-1185">Reference proteome</keyword>
<dbReference type="Gene3D" id="1.10.405.20">
    <property type="match status" value="1"/>
</dbReference>
<dbReference type="InterPro" id="IPR050464">
    <property type="entry name" value="Zeta_carotene_desat/Oxidored"/>
</dbReference>
<dbReference type="AlphaFoldDB" id="A0A934MM85"/>
<gene>
    <name evidence="2" type="ORF">JEQ47_14530</name>
</gene>